<dbReference type="STRING" id="53501.SAMN04488043_10392"/>
<sequence length="163" mass="18463">MRQSSQAVENEVILGIPRKRMVLWLTIAPMILMLCWVSWSVSKNRYVVTAEMVEMDAPSECWAASDGGIFSDARDAFRSRQPLRPYLGFCGVARTTMGDFALPPSKPQPWLGQKRSDIYTRLNPGCKYDLIVISPNGRPTERNRGRGSPNPPLIRRILFTYPC</sequence>
<keyword evidence="1" id="KW-0812">Transmembrane</keyword>
<evidence type="ECO:0000256" key="1">
    <source>
        <dbReference type="SAM" id="Phobius"/>
    </source>
</evidence>
<keyword evidence="1" id="KW-0472">Membrane</keyword>
<evidence type="ECO:0000313" key="3">
    <source>
        <dbReference type="Proteomes" id="UP000051587"/>
    </source>
</evidence>
<protein>
    <submittedName>
        <fullName evidence="2">Uncharacterized protein</fullName>
    </submittedName>
</protein>
<accession>A0A0N7LU59</accession>
<proteinExistence type="predicted"/>
<dbReference type="AlphaFoldDB" id="A0A0N7LU59"/>
<reference evidence="2 3" key="1">
    <citation type="submission" date="2015-09" db="EMBL/GenBank/DDBJ databases">
        <authorList>
            <consortium name="Swine Surveillance"/>
        </authorList>
    </citation>
    <scope>NUCLEOTIDE SEQUENCE [LARGE SCALE GENOMIC DNA]</scope>
    <source>
        <strain evidence="2 3">CECT 4357</strain>
    </source>
</reference>
<dbReference type="OrthoDB" id="7871239at2"/>
<dbReference type="EMBL" id="CYSA01000003">
    <property type="protein sequence ID" value="CUH62586.1"/>
    <property type="molecule type" value="Genomic_DNA"/>
</dbReference>
<evidence type="ECO:0000313" key="2">
    <source>
        <dbReference type="EMBL" id="CUH62586.1"/>
    </source>
</evidence>
<keyword evidence="1" id="KW-1133">Transmembrane helix</keyword>
<keyword evidence="3" id="KW-1185">Reference proteome</keyword>
<gene>
    <name evidence="2" type="ORF">TG4357_00192</name>
</gene>
<dbReference type="Proteomes" id="UP000051587">
    <property type="component" value="Unassembled WGS sequence"/>
</dbReference>
<dbReference type="RefSeq" id="WP_058260998.1">
    <property type="nucleotide sequence ID" value="NZ_CP051181.1"/>
</dbReference>
<organism evidence="2 3">
    <name type="scientific">Thalassovita gelatinovora</name>
    <name type="common">Thalassobius gelatinovorus</name>
    <dbReference type="NCBI Taxonomy" id="53501"/>
    <lineage>
        <taxon>Bacteria</taxon>
        <taxon>Pseudomonadati</taxon>
        <taxon>Pseudomonadota</taxon>
        <taxon>Alphaproteobacteria</taxon>
        <taxon>Rhodobacterales</taxon>
        <taxon>Roseobacteraceae</taxon>
        <taxon>Thalassovita</taxon>
    </lineage>
</organism>
<feature type="transmembrane region" description="Helical" evidence="1">
    <location>
        <begin position="21"/>
        <end position="39"/>
    </location>
</feature>
<name>A0A0N7LU59_THAGE</name>